<dbReference type="CDD" id="cd06465">
    <property type="entry name" value="p23_hB-ind1_like"/>
    <property type="match status" value="1"/>
</dbReference>
<dbReference type="Proteomes" id="UP000249757">
    <property type="component" value="Unassembled WGS sequence"/>
</dbReference>
<dbReference type="OMA" id="EEGPYWP"/>
<name>A0A922NQY6_9PLEO</name>
<feature type="compositionally biased region" description="Gly residues" evidence="2">
    <location>
        <begin position="161"/>
        <end position="176"/>
    </location>
</feature>
<feature type="region of interest" description="Disordered" evidence="2">
    <location>
        <begin position="161"/>
        <end position="227"/>
    </location>
</feature>
<keyword evidence="5" id="KW-1185">Reference proteome</keyword>
<dbReference type="AlphaFoldDB" id="A0A922NQY6"/>
<accession>A0A922NQY6</accession>
<dbReference type="PROSITE" id="PS51203">
    <property type="entry name" value="CS"/>
    <property type="match status" value="1"/>
</dbReference>
<dbReference type="PANTHER" id="PTHR22932">
    <property type="entry name" value="TELOMERASE-BINDING PROTEIN P23 HSP90 CO-CHAPERONE"/>
    <property type="match status" value="1"/>
</dbReference>
<dbReference type="OrthoDB" id="1564555at2759"/>
<proteinExistence type="inferred from homology"/>
<dbReference type="InterPro" id="IPR008978">
    <property type="entry name" value="HSP20-like_chaperone"/>
</dbReference>
<feature type="compositionally biased region" description="Basic and acidic residues" evidence="2">
    <location>
        <begin position="207"/>
        <end position="227"/>
    </location>
</feature>
<dbReference type="GO" id="GO:0051879">
    <property type="term" value="F:Hsp90 protein binding"/>
    <property type="evidence" value="ECO:0007669"/>
    <property type="project" value="InterPro"/>
</dbReference>
<evidence type="ECO:0000313" key="4">
    <source>
        <dbReference type="EMBL" id="KAI1520433.1"/>
    </source>
</evidence>
<feature type="region of interest" description="Disordered" evidence="2">
    <location>
        <begin position="119"/>
        <end position="148"/>
    </location>
</feature>
<comment type="similarity">
    <text evidence="1">Belongs to the p23/wos2 family.</text>
</comment>
<dbReference type="InterPro" id="IPR007052">
    <property type="entry name" value="CS_dom"/>
</dbReference>
<dbReference type="SUPFAM" id="SSF49764">
    <property type="entry name" value="HSP20-like chaperones"/>
    <property type="match status" value="1"/>
</dbReference>
<dbReference type="Pfam" id="PF04969">
    <property type="entry name" value="CS"/>
    <property type="match status" value="1"/>
</dbReference>
<sequence length="227" mass="24696">MTTQIPEVTWAQRSSSTEPEKNYVYLTIVAADVPESDLKLDLKEQSLSFKGTSTSKKVTYAVDLEFYAEIDPKESKIHHSGRDVTLVLRKKELKEEYWPRLLKDSKKMHFLKTNFDKWVDEDEQDEAPEDESMNQMNPMGGAGGDGGFGGIDFSKLGGAGGMGGMGGMAGMPGMGGMDLSSMGMDAGGDDSDDDDDDMPELENDEDSKDKTPAADAAGEKSKIEELA</sequence>
<evidence type="ECO:0000313" key="5">
    <source>
        <dbReference type="Proteomes" id="UP000249757"/>
    </source>
</evidence>
<protein>
    <submittedName>
        <fullName evidence="4">CS domain-containing protein</fullName>
    </submittedName>
</protein>
<dbReference type="GO" id="GO:0051087">
    <property type="term" value="F:protein-folding chaperone binding"/>
    <property type="evidence" value="ECO:0007669"/>
    <property type="project" value="TreeGrafter"/>
</dbReference>
<dbReference type="InterPro" id="IPR045250">
    <property type="entry name" value="p23-like"/>
</dbReference>
<dbReference type="GO" id="GO:0006457">
    <property type="term" value="P:protein folding"/>
    <property type="evidence" value="ECO:0007669"/>
    <property type="project" value="TreeGrafter"/>
</dbReference>
<feature type="compositionally biased region" description="Acidic residues" evidence="2">
    <location>
        <begin position="187"/>
        <end position="206"/>
    </location>
</feature>
<organism evidence="4 5">
    <name type="scientific">Pyrenophora tritici-repentis</name>
    <dbReference type="NCBI Taxonomy" id="45151"/>
    <lineage>
        <taxon>Eukaryota</taxon>
        <taxon>Fungi</taxon>
        <taxon>Dikarya</taxon>
        <taxon>Ascomycota</taxon>
        <taxon>Pezizomycotina</taxon>
        <taxon>Dothideomycetes</taxon>
        <taxon>Pleosporomycetidae</taxon>
        <taxon>Pleosporales</taxon>
        <taxon>Pleosporineae</taxon>
        <taxon>Pleosporaceae</taxon>
        <taxon>Pyrenophora</taxon>
    </lineage>
</organism>
<dbReference type="PANTHER" id="PTHR22932:SF1">
    <property type="entry name" value="CO-CHAPERONE PROTEIN DAF-41"/>
    <property type="match status" value="1"/>
</dbReference>
<dbReference type="FunFam" id="2.60.40.790:FF:000043">
    <property type="entry name" value="Hsp90 binding co-chaperone (Sba1)"/>
    <property type="match status" value="1"/>
</dbReference>
<comment type="caution">
    <text evidence="4">The sequence shown here is derived from an EMBL/GenBank/DDBJ whole genome shotgun (WGS) entry which is preliminary data.</text>
</comment>
<dbReference type="GO" id="GO:0005829">
    <property type="term" value="C:cytosol"/>
    <property type="evidence" value="ECO:0007669"/>
    <property type="project" value="TreeGrafter"/>
</dbReference>
<evidence type="ECO:0000256" key="1">
    <source>
        <dbReference type="ARBA" id="ARBA00025733"/>
    </source>
</evidence>
<reference evidence="5" key="1">
    <citation type="journal article" date="2022" name="Microb. Genom.">
        <title>A global pangenome for the wheat fungal pathogen Pyrenophora tritici-repentis and prediction of effector protein structural homology.</title>
        <authorList>
            <person name="Moolhuijzen P.M."/>
            <person name="See P.T."/>
            <person name="Shi G."/>
            <person name="Powell H.R."/>
            <person name="Cockram J."/>
            <person name="Jorgensen L.N."/>
            <person name="Benslimane H."/>
            <person name="Strelkov S.E."/>
            <person name="Turner J."/>
            <person name="Liu Z."/>
            <person name="Moffat C.S."/>
        </authorList>
    </citation>
    <scope>NUCLEOTIDE SEQUENCE [LARGE SCALE GENOMIC DNA]</scope>
</reference>
<dbReference type="EMBL" id="NRDI02000001">
    <property type="protein sequence ID" value="KAI1520433.1"/>
    <property type="molecule type" value="Genomic_DNA"/>
</dbReference>
<dbReference type="Gene3D" id="2.60.40.790">
    <property type="match status" value="1"/>
</dbReference>
<feature type="compositionally biased region" description="Acidic residues" evidence="2">
    <location>
        <begin position="119"/>
        <end position="132"/>
    </location>
</feature>
<feature type="domain" description="CS" evidence="3">
    <location>
        <begin position="3"/>
        <end position="102"/>
    </location>
</feature>
<gene>
    <name evidence="4" type="ORF">Ptr86124_000801</name>
</gene>
<dbReference type="GO" id="GO:0005634">
    <property type="term" value="C:nucleus"/>
    <property type="evidence" value="ECO:0007669"/>
    <property type="project" value="TreeGrafter"/>
</dbReference>
<dbReference type="GO" id="GO:0051131">
    <property type="term" value="P:chaperone-mediated protein complex assembly"/>
    <property type="evidence" value="ECO:0007669"/>
    <property type="project" value="TreeGrafter"/>
</dbReference>
<evidence type="ECO:0000259" key="3">
    <source>
        <dbReference type="PROSITE" id="PS51203"/>
    </source>
</evidence>
<evidence type="ECO:0000256" key="2">
    <source>
        <dbReference type="SAM" id="MobiDB-lite"/>
    </source>
</evidence>